<protein>
    <submittedName>
        <fullName evidence="6">Uncharacterized protein</fullName>
    </submittedName>
</protein>
<dbReference type="PANTHER" id="PTHR21389">
    <property type="entry name" value="P53 INDUCED PROTEIN"/>
    <property type="match status" value="1"/>
</dbReference>
<dbReference type="GO" id="GO:0005783">
    <property type="term" value="C:endoplasmic reticulum"/>
    <property type="evidence" value="ECO:0007669"/>
    <property type="project" value="TreeGrafter"/>
</dbReference>
<dbReference type="PANTHER" id="PTHR21389:SF0">
    <property type="entry name" value="ETOPOSIDE-INDUCED PROTEIN 2.4 HOMOLOG"/>
    <property type="match status" value="1"/>
</dbReference>
<feature type="transmembrane region" description="Helical" evidence="5">
    <location>
        <begin position="108"/>
        <end position="130"/>
    </location>
</feature>
<evidence type="ECO:0000313" key="6">
    <source>
        <dbReference type="EMBL" id="KAK6915944.1"/>
    </source>
</evidence>
<evidence type="ECO:0000256" key="1">
    <source>
        <dbReference type="ARBA" id="ARBA00004141"/>
    </source>
</evidence>
<dbReference type="GO" id="GO:0016236">
    <property type="term" value="P:macroautophagy"/>
    <property type="evidence" value="ECO:0007669"/>
    <property type="project" value="TreeGrafter"/>
</dbReference>
<dbReference type="EMBL" id="JBAMMX010000024">
    <property type="protein sequence ID" value="KAK6915944.1"/>
    <property type="molecule type" value="Genomic_DNA"/>
</dbReference>
<comment type="caution">
    <text evidence="6">The sequence shown here is derived from an EMBL/GenBank/DDBJ whole genome shotgun (WGS) entry which is preliminary data.</text>
</comment>
<reference evidence="6 7" key="1">
    <citation type="submission" date="2023-12" db="EMBL/GenBank/DDBJ databases">
        <title>A high-quality genome assembly for Dillenia turbinata (Dilleniales).</title>
        <authorList>
            <person name="Chanderbali A."/>
        </authorList>
    </citation>
    <scope>NUCLEOTIDE SEQUENCE [LARGE SCALE GENOMIC DNA]</scope>
    <source>
        <strain evidence="6">LSX21</strain>
        <tissue evidence="6">Leaf</tissue>
    </source>
</reference>
<feature type="non-terminal residue" evidence="6">
    <location>
        <position position="176"/>
    </location>
</feature>
<evidence type="ECO:0000256" key="3">
    <source>
        <dbReference type="ARBA" id="ARBA00022989"/>
    </source>
</evidence>
<dbReference type="GO" id="GO:0016020">
    <property type="term" value="C:membrane"/>
    <property type="evidence" value="ECO:0007669"/>
    <property type="project" value="UniProtKB-SubCell"/>
</dbReference>
<evidence type="ECO:0000256" key="5">
    <source>
        <dbReference type="SAM" id="Phobius"/>
    </source>
</evidence>
<evidence type="ECO:0000256" key="2">
    <source>
        <dbReference type="ARBA" id="ARBA00022692"/>
    </source>
</evidence>
<sequence>MGVMRAKSKQALLLWFEGFRKACWLNRVVMSCLRIFILKSVVMPILQWKLPEQCLNLCSQELCSLDGILKLYSFLRLGLIQYLDIAKLGHIAMGSDRHADATTSKQKVYATGLIPFLGKGLNFLFLSWMYKWNLSSVSLEKRLDFFESNWAFFAGFATGSDAELVIGSQQSKWKGA</sequence>
<gene>
    <name evidence="6" type="ORF">RJ641_018805</name>
</gene>
<keyword evidence="2 5" id="KW-0812">Transmembrane</keyword>
<keyword evidence="7" id="KW-1185">Reference proteome</keyword>
<keyword evidence="3 5" id="KW-1133">Transmembrane helix</keyword>
<evidence type="ECO:0000256" key="4">
    <source>
        <dbReference type="ARBA" id="ARBA00023136"/>
    </source>
</evidence>
<dbReference type="AlphaFoldDB" id="A0AAN8YUV0"/>
<evidence type="ECO:0000313" key="7">
    <source>
        <dbReference type="Proteomes" id="UP001370490"/>
    </source>
</evidence>
<dbReference type="Proteomes" id="UP001370490">
    <property type="component" value="Unassembled WGS sequence"/>
</dbReference>
<name>A0AAN8YUV0_9MAGN</name>
<organism evidence="6 7">
    <name type="scientific">Dillenia turbinata</name>
    <dbReference type="NCBI Taxonomy" id="194707"/>
    <lineage>
        <taxon>Eukaryota</taxon>
        <taxon>Viridiplantae</taxon>
        <taxon>Streptophyta</taxon>
        <taxon>Embryophyta</taxon>
        <taxon>Tracheophyta</taxon>
        <taxon>Spermatophyta</taxon>
        <taxon>Magnoliopsida</taxon>
        <taxon>eudicotyledons</taxon>
        <taxon>Gunneridae</taxon>
        <taxon>Pentapetalae</taxon>
        <taxon>Dilleniales</taxon>
        <taxon>Dilleniaceae</taxon>
        <taxon>Dillenia</taxon>
    </lineage>
</organism>
<accession>A0AAN8YUV0</accession>
<keyword evidence="4 5" id="KW-0472">Membrane</keyword>
<proteinExistence type="predicted"/>
<comment type="subcellular location">
    <subcellularLocation>
        <location evidence="1">Membrane</location>
        <topology evidence="1">Multi-pass membrane protein</topology>
    </subcellularLocation>
</comment>